<keyword evidence="6" id="KW-1185">Reference proteome</keyword>
<dbReference type="Proteomes" id="UP000787635">
    <property type="component" value="Unassembled WGS sequence"/>
</dbReference>
<keyword evidence="3" id="KW-0677">Repeat</keyword>
<dbReference type="PANTHER" id="PTHR16263">
    <property type="entry name" value="TETRATRICOPEPTIDE REPEAT PROTEIN 38"/>
    <property type="match status" value="1"/>
</dbReference>
<accession>A0ABX1DY92</accession>
<evidence type="ECO:0000313" key="6">
    <source>
        <dbReference type="Proteomes" id="UP000787635"/>
    </source>
</evidence>
<evidence type="ECO:0000256" key="1">
    <source>
        <dbReference type="ARBA" id="ARBA00005857"/>
    </source>
</evidence>
<proteinExistence type="inferred from homology"/>
<evidence type="ECO:0000313" key="5">
    <source>
        <dbReference type="EMBL" id="NKC29879.1"/>
    </source>
</evidence>
<evidence type="ECO:0000256" key="4">
    <source>
        <dbReference type="ARBA" id="ARBA00022803"/>
    </source>
</evidence>
<dbReference type="InterPro" id="IPR011990">
    <property type="entry name" value="TPR-like_helical_dom_sf"/>
</dbReference>
<sequence length="446" mass="46241">MRDGRGLELTTTAPAAVAALESAVTALLAHRADLGTHLQHCFAADSGLVAARCLAGFANLAQARQELHGPALAHLGAARGALRQRGGTAREAALADALAEWAIRGDMQAAATRLEGVLRADPLDAMTLKLAHGLRFMLGDAPAMRLAVESALPAWNAATPGHGYILGCHAFALEETGEAAAAERQGRRAVAAAPDDLWGAHAVAHVMERSGRARQGLAWIAELGPRLPQAGAFGRHIHWHAALFHLHLGQAEAALALFDGQVAGAPSEDVRDFANAASLLWRLEAQGVPVGARRWAALADVAARSTAAPGLAFIDLHHVLALGAAGREADLAAKLAAMRERALAETDSQARVVARLGLPAAQGIAAALRGDAPEAVALLLPLRQAMPGLGGSDAQRDLFERLLIQASLQAGQRALATLLLRDRAGQRALGAWEARCAGAARPSLAA</sequence>
<evidence type="ECO:0000256" key="3">
    <source>
        <dbReference type="ARBA" id="ARBA00022737"/>
    </source>
</evidence>
<organism evidence="5 6">
    <name type="scientific">Falsiroseomonas selenitidurans</name>
    <dbReference type="NCBI Taxonomy" id="2716335"/>
    <lineage>
        <taxon>Bacteria</taxon>
        <taxon>Pseudomonadati</taxon>
        <taxon>Pseudomonadota</taxon>
        <taxon>Alphaproteobacteria</taxon>
        <taxon>Acetobacterales</taxon>
        <taxon>Roseomonadaceae</taxon>
        <taxon>Falsiroseomonas</taxon>
    </lineage>
</organism>
<gene>
    <name evidence="5" type="ORF">HEQ75_03320</name>
</gene>
<dbReference type="InterPro" id="IPR033891">
    <property type="entry name" value="TTC38"/>
</dbReference>
<name>A0ABX1DY92_9PROT</name>
<protein>
    <recommendedName>
        <fullName evidence="2">Tetratricopeptide repeat protein 38</fullName>
    </recommendedName>
</protein>
<dbReference type="PANTHER" id="PTHR16263:SF4">
    <property type="entry name" value="TETRATRICOPEPTIDE REPEAT PROTEIN 38"/>
    <property type="match status" value="1"/>
</dbReference>
<comment type="caution">
    <text evidence="5">The sequence shown here is derived from an EMBL/GenBank/DDBJ whole genome shotgun (WGS) entry which is preliminary data.</text>
</comment>
<dbReference type="Gene3D" id="1.25.40.10">
    <property type="entry name" value="Tetratricopeptide repeat domain"/>
    <property type="match status" value="1"/>
</dbReference>
<evidence type="ECO:0000256" key="2">
    <source>
        <dbReference type="ARBA" id="ARBA00019992"/>
    </source>
</evidence>
<dbReference type="EMBL" id="JAAVNE010000003">
    <property type="protein sequence ID" value="NKC29879.1"/>
    <property type="molecule type" value="Genomic_DNA"/>
</dbReference>
<comment type="similarity">
    <text evidence="1">Belongs to the TTC38 family.</text>
</comment>
<reference evidence="5 6" key="1">
    <citation type="submission" date="2020-03" db="EMBL/GenBank/DDBJ databases">
        <title>Roseomonas selenitidurans sp. nov. isolated from urban soil.</title>
        <authorList>
            <person name="Liu H."/>
        </authorList>
    </citation>
    <scope>NUCLEOTIDE SEQUENCE [LARGE SCALE GENOMIC DNA]</scope>
    <source>
        <strain evidence="5 6">BU-1</strain>
    </source>
</reference>
<dbReference type="RefSeq" id="WP_168027504.1">
    <property type="nucleotide sequence ID" value="NZ_JAAVNE010000003.1"/>
</dbReference>
<keyword evidence="4" id="KW-0802">TPR repeat</keyword>